<comment type="caution">
    <text evidence="1">The sequence shown here is derived from an EMBL/GenBank/DDBJ whole genome shotgun (WGS) entry which is preliminary data.</text>
</comment>
<protein>
    <submittedName>
        <fullName evidence="1">Uncharacterized protein</fullName>
    </submittedName>
</protein>
<gene>
    <name evidence="1" type="ORF">T4A_12912</name>
</gene>
<name>A0A0V1E244_TRIPS</name>
<evidence type="ECO:0000313" key="1">
    <source>
        <dbReference type="EMBL" id="KRY67686.1"/>
    </source>
</evidence>
<dbReference type="EMBL" id="JYDR01000130">
    <property type="protein sequence ID" value="KRY67686.1"/>
    <property type="molecule type" value="Genomic_DNA"/>
</dbReference>
<dbReference type="Proteomes" id="UP000054632">
    <property type="component" value="Unassembled WGS sequence"/>
</dbReference>
<proteinExistence type="predicted"/>
<reference evidence="1 2" key="1">
    <citation type="submission" date="2015-01" db="EMBL/GenBank/DDBJ databases">
        <title>Evolution of Trichinella species and genotypes.</title>
        <authorList>
            <person name="Korhonen P.K."/>
            <person name="Edoardo P."/>
            <person name="Giuseppe L.R."/>
            <person name="Gasser R.B."/>
        </authorList>
    </citation>
    <scope>NUCLEOTIDE SEQUENCE [LARGE SCALE GENOMIC DNA]</scope>
    <source>
        <strain evidence="1">ISS13</strain>
    </source>
</reference>
<evidence type="ECO:0000313" key="2">
    <source>
        <dbReference type="Proteomes" id="UP000054632"/>
    </source>
</evidence>
<dbReference type="AlphaFoldDB" id="A0A0V1E244"/>
<sequence>MKFDDMSRGYTVLVPLVAAAGKVPPLLYTLQSNCGKPER</sequence>
<accession>A0A0V1E244</accession>
<organism evidence="1 2">
    <name type="scientific">Trichinella pseudospiralis</name>
    <name type="common">Parasitic roundworm</name>
    <dbReference type="NCBI Taxonomy" id="6337"/>
    <lineage>
        <taxon>Eukaryota</taxon>
        <taxon>Metazoa</taxon>
        <taxon>Ecdysozoa</taxon>
        <taxon>Nematoda</taxon>
        <taxon>Enoplea</taxon>
        <taxon>Dorylaimia</taxon>
        <taxon>Trichinellida</taxon>
        <taxon>Trichinellidae</taxon>
        <taxon>Trichinella</taxon>
    </lineage>
</organism>